<evidence type="ECO:0000313" key="1">
    <source>
        <dbReference type="EMBL" id="GGC95309.1"/>
    </source>
</evidence>
<comment type="caution">
    <text evidence="1">The sequence shown here is derived from an EMBL/GenBank/DDBJ whole genome shotgun (WGS) entry which is preliminary data.</text>
</comment>
<organism evidence="1 2">
    <name type="scientific">Undibacterium terreum</name>
    <dbReference type="NCBI Taxonomy" id="1224302"/>
    <lineage>
        <taxon>Bacteria</taxon>
        <taxon>Pseudomonadati</taxon>
        <taxon>Pseudomonadota</taxon>
        <taxon>Betaproteobacteria</taxon>
        <taxon>Burkholderiales</taxon>
        <taxon>Oxalobacteraceae</taxon>
        <taxon>Undibacterium</taxon>
    </lineage>
</organism>
<proteinExistence type="predicted"/>
<name>A0A916UZB0_9BURK</name>
<dbReference type="AlphaFoldDB" id="A0A916UZB0"/>
<protein>
    <recommendedName>
        <fullName evidence="3">L-asparaginase</fullName>
    </recommendedName>
</protein>
<keyword evidence="2" id="KW-1185">Reference proteome</keyword>
<dbReference type="Proteomes" id="UP000637423">
    <property type="component" value="Unassembled WGS sequence"/>
</dbReference>
<accession>A0A916UZB0</accession>
<sequence>MVYTGAVIALQHAYMKPIAPGTVIFHRHRGYGVLTAVNLLTGWVSARFGNESRTLDLNLSTDEVQHADGEAILFRREPPERMPHARLMAMVRELHQAGYQKLYLYSWPKQSGLHWRWQLFTGPRDWMQRPWREGWYGSGADYNFNPVMGWGDAPGATTEELVHALAKFDPQGLAQALGRDEDHTAWFATVCDALLPHYAYSLGSDHQQHSQQQTMPQHLPVIAVRQRQGDYTGPALDWPPGWERLWGPASFNGRREQLPVVRHDIIPNAFNLPIP</sequence>
<evidence type="ECO:0008006" key="3">
    <source>
        <dbReference type="Google" id="ProtNLM"/>
    </source>
</evidence>
<gene>
    <name evidence="1" type="ORF">GCM10011396_48330</name>
</gene>
<reference evidence="1" key="2">
    <citation type="submission" date="2020-09" db="EMBL/GenBank/DDBJ databases">
        <authorList>
            <person name="Sun Q."/>
            <person name="Zhou Y."/>
        </authorList>
    </citation>
    <scope>NUCLEOTIDE SEQUENCE</scope>
    <source>
        <strain evidence="1">CGMCC 1.10998</strain>
    </source>
</reference>
<reference evidence="1" key="1">
    <citation type="journal article" date="2014" name="Int. J. Syst. Evol. Microbiol.">
        <title>Complete genome sequence of Corynebacterium casei LMG S-19264T (=DSM 44701T), isolated from a smear-ripened cheese.</title>
        <authorList>
            <consortium name="US DOE Joint Genome Institute (JGI-PGF)"/>
            <person name="Walter F."/>
            <person name="Albersmeier A."/>
            <person name="Kalinowski J."/>
            <person name="Ruckert C."/>
        </authorList>
    </citation>
    <scope>NUCLEOTIDE SEQUENCE</scope>
    <source>
        <strain evidence="1">CGMCC 1.10998</strain>
    </source>
</reference>
<evidence type="ECO:0000313" key="2">
    <source>
        <dbReference type="Proteomes" id="UP000637423"/>
    </source>
</evidence>
<dbReference type="EMBL" id="BMED01000006">
    <property type="protein sequence ID" value="GGC95309.1"/>
    <property type="molecule type" value="Genomic_DNA"/>
</dbReference>